<dbReference type="EMBL" id="JQ844164">
    <property type="protein sequence ID" value="AGS51532.1"/>
    <property type="molecule type" value="Genomic_DNA"/>
</dbReference>
<dbReference type="InterPro" id="IPR014094">
    <property type="entry name" value="LpoB"/>
</dbReference>
<proteinExistence type="predicted"/>
<evidence type="ECO:0000313" key="2">
    <source>
        <dbReference type="EMBL" id="AGS51532.1"/>
    </source>
</evidence>
<organism evidence="2">
    <name type="scientific">uncultured bacterium contig00004</name>
    <dbReference type="NCBI Taxonomy" id="1181496"/>
    <lineage>
        <taxon>Bacteria</taxon>
        <taxon>environmental samples</taxon>
    </lineage>
</organism>
<feature type="signal peptide" evidence="1">
    <location>
        <begin position="1"/>
        <end position="29"/>
    </location>
</feature>
<evidence type="ECO:0000256" key="1">
    <source>
        <dbReference type="SAM" id="SignalP"/>
    </source>
</evidence>
<dbReference type="PROSITE" id="PS51257">
    <property type="entry name" value="PROKAR_LIPOPROTEIN"/>
    <property type="match status" value="1"/>
</dbReference>
<accession>A0A806JYH3</accession>
<keyword evidence="1" id="KW-0732">Signal</keyword>
<name>A0A806JYH3_9BACT</name>
<reference evidence="2" key="1">
    <citation type="submission" date="2012-03" db="EMBL/GenBank/DDBJ databases">
        <title>Functional metagenomics reveals considerable lignocellulase gene clusters in the gut microbiome of a wood-feeding higher termite.</title>
        <authorList>
            <person name="Liu N."/>
        </authorList>
    </citation>
    <scope>NUCLEOTIDE SEQUENCE</scope>
</reference>
<dbReference type="Gene3D" id="3.40.50.10610">
    <property type="entry name" value="ABC-type transport auxiliary lipoprotein component"/>
    <property type="match status" value="1"/>
</dbReference>
<evidence type="ECO:0008006" key="3">
    <source>
        <dbReference type="Google" id="ProtNLM"/>
    </source>
</evidence>
<sequence>MIKCFLRVITIFSVIFAFMSCGTAPPATQNVTATTGGTSEQSSSQQRLEEVIRNAARVVESSLSQGNIVAIVSFRSFSELFSDYVIEELTGEFVRNRRLTVVDRSRLDPVRQRMNLSLSGEINEQTAQTIGRQVGAQYIITGNLIRMGNYYRFIVNIMSVESAAMLHQISFNLQNNQRVAFLLGETPEVEEMPVEAPLPPPVTLPEDILPVVENEKKERVLLRIR</sequence>
<dbReference type="Pfam" id="PF13036">
    <property type="entry name" value="LpoB"/>
    <property type="match status" value="1"/>
</dbReference>
<protein>
    <recommendedName>
        <fullName evidence="3">FlgO domain-containing protein</fullName>
    </recommendedName>
</protein>
<feature type="chain" id="PRO_5032627244" description="FlgO domain-containing protein" evidence="1">
    <location>
        <begin position="30"/>
        <end position="225"/>
    </location>
</feature>
<dbReference type="AlphaFoldDB" id="A0A806JYH3"/>